<evidence type="ECO:0000313" key="1">
    <source>
        <dbReference type="EMBL" id="MBX21147.1"/>
    </source>
</evidence>
<dbReference type="EMBL" id="GGEC01040663">
    <property type="protein sequence ID" value="MBX21147.1"/>
    <property type="molecule type" value="Transcribed_RNA"/>
</dbReference>
<accession>A0A2P2LT62</accession>
<dbReference type="AlphaFoldDB" id="A0A2P2LT62"/>
<name>A0A2P2LT62_RHIMU</name>
<proteinExistence type="predicted"/>
<reference evidence="1" key="1">
    <citation type="submission" date="2018-02" db="EMBL/GenBank/DDBJ databases">
        <title>Rhizophora mucronata_Transcriptome.</title>
        <authorList>
            <person name="Meera S.P."/>
            <person name="Sreeshan A."/>
            <person name="Augustine A."/>
        </authorList>
    </citation>
    <scope>NUCLEOTIDE SEQUENCE</scope>
    <source>
        <tissue evidence="1">Leaf</tissue>
    </source>
</reference>
<organism evidence="1">
    <name type="scientific">Rhizophora mucronata</name>
    <name type="common">Asiatic mangrove</name>
    <dbReference type="NCBI Taxonomy" id="61149"/>
    <lineage>
        <taxon>Eukaryota</taxon>
        <taxon>Viridiplantae</taxon>
        <taxon>Streptophyta</taxon>
        <taxon>Embryophyta</taxon>
        <taxon>Tracheophyta</taxon>
        <taxon>Spermatophyta</taxon>
        <taxon>Magnoliopsida</taxon>
        <taxon>eudicotyledons</taxon>
        <taxon>Gunneridae</taxon>
        <taxon>Pentapetalae</taxon>
        <taxon>rosids</taxon>
        <taxon>fabids</taxon>
        <taxon>Malpighiales</taxon>
        <taxon>Rhizophoraceae</taxon>
        <taxon>Rhizophora</taxon>
    </lineage>
</organism>
<sequence length="103" mass="12392">MVRKKSEIYLTFQQRAKWSTVYKVFCHFFPHLCLNRLNICHWQYYFPASLPQKKLKKRTKIKFLACLSVCRRITICICVFALEESISQSLVLLLEQFHFLLES</sequence>
<protein>
    <submittedName>
        <fullName evidence="1">Uncharacterized protein</fullName>
    </submittedName>
</protein>